<keyword evidence="5 7" id="KW-0472">Membrane</keyword>
<evidence type="ECO:0000256" key="2">
    <source>
        <dbReference type="ARBA" id="ARBA00022475"/>
    </source>
</evidence>
<keyword evidence="3" id="KW-0997">Cell inner membrane</keyword>
<keyword evidence="7" id="KW-0812">Transmembrane</keyword>
<dbReference type="CDD" id="cd07984">
    <property type="entry name" value="LPLAT_LABLAT-like"/>
    <property type="match status" value="1"/>
</dbReference>
<evidence type="ECO:0000256" key="4">
    <source>
        <dbReference type="ARBA" id="ARBA00022679"/>
    </source>
</evidence>
<dbReference type="PANTHER" id="PTHR30606:SF10">
    <property type="entry name" value="PHOSPHATIDYLINOSITOL MANNOSIDE ACYLTRANSFERASE"/>
    <property type="match status" value="1"/>
</dbReference>
<organism evidence="8 9">
    <name type="scientific">Ancylomarina longa</name>
    <dbReference type="NCBI Taxonomy" id="2487017"/>
    <lineage>
        <taxon>Bacteria</taxon>
        <taxon>Pseudomonadati</taxon>
        <taxon>Bacteroidota</taxon>
        <taxon>Bacteroidia</taxon>
        <taxon>Marinilabiliales</taxon>
        <taxon>Marinifilaceae</taxon>
        <taxon>Ancylomarina</taxon>
    </lineage>
</organism>
<dbReference type="PIRSF" id="PIRSF026649">
    <property type="entry name" value="MsbB"/>
    <property type="match status" value="1"/>
</dbReference>
<dbReference type="AlphaFoldDB" id="A0A434AGS3"/>
<evidence type="ECO:0000256" key="5">
    <source>
        <dbReference type="ARBA" id="ARBA00023136"/>
    </source>
</evidence>
<keyword evidence="4 8" id="KW-0808">Transferase</keyword>
<sequence>MLSYIIYGFVRLLSFLPLRILYFISDLIYLFVYYIFRYRRGIVNQNLQLSFPEKSKNELKLIGKEFYLHFCDIFIETIKFWTISESEIKQRCKFIQSDFMSQYEKEGKSVIAILGHYGNWEWMTSFSAWNDYLFMPIYKPLHNKVFDKMFIQIRERFGAKTLPKQDTLRRMLSCRNQNRFTITAFIGDQTPNKRNIHYWTTFLNQDTPILQGTERIAKKMDQAVVYVCMRKIKRGYYEVEFIPLFDHPKQTAEFEITEKHTRILEEIIKSDPAYWLWSHNRWKHKKEI</sequence>
<proteinExistence type="predicted"/>
<keyword evidence="7" id="KW-1133">Transmembrane helix</keyword>
<dbReference type="EMBL" id="RJJX01000019">
    <property type="protein sequence ID" value="RUT73590.1"/>
    <property type="molecule type" value="Genomic_DNA"/>
</dbReference>
<dbReference type="PANTHER" id="PTHR30606">
    <property type="entry name" value="LIPID A BIOSYNTHESIS LAUROYL ACYLTRANSFERASE"/>
    <property type="match status" value="1"/>
</dbReference>
<dbReference type="GO" id="GO:0005886">
    <property type="term" value="C:plasma membrane"/>
    <property type="evidence" value="ECO:0007669"/>
    <property type="project" value="UniProtKB-SubCell"/>
</dbReference>
<dbReference type="Proteomes" id="UP000282985">
    <property type="component" value="Unassembled WGS sequence"/>
</dbReference>
<keyword evidence="6 8" id="KW-0012">Acyltransferase</keyword>
<comment type="caution">
    <text evidence="8">The sequence shown here is derived from an EMBL/GenBank/DDBJ whole genome shotgun (WGS) entry which is preliminary data.</text>
</comment>
<evidence type="ECO:0000256" key="6">
    <source>
        <dbReference type="ARBA" id="ARBA00023315"/>
    </source>
</evidence>
<feature type="transmembrane region" description="Helical" evidence="7">
    <location>
        <begin position="20"/>
        <end position="36"/>
    </location>
</feature>
<evidence type="ECO:0000313" key="8">
    <source>
        <dbReference type="EMBL" id="RUT73590.1"/>
    </source>
</evidence>
<gene>
    <name evidence="8" type="ORF">DLK05_12800</name>
</gene>
<dbReference type="Pfam" id="PF03279">
    <property type="entry name" value="Lip_A_acyltrans"/>
    <property type="match status" value="1"/>
</dbReference>
<evidence type="ECO:0000256" key="7">
    <source>
        <dbReference type="SAM" id="Phobius"/>
    </source>
</evidence>
<keyword evidence="2" id="KW-1003">Cell membrane</keyword>
<evidence type="ECO:0000313" key="9">
    <source>
        <dbReference type="Proteomes" id="UP000282985"/>
    </source>
</evidence>
<accession>A0A434AGS3</accession>
<dbReference type="GO" id="GO:0016746">
    <property type="term" value="F:acyltransferase activity"/>
    <property type="evidence" value="ECO:0007669"/>
    <property type="project" value="UniProtKB-KW"/>
</dbReference>
<reference evidence="8 9" key="1">
    <citation type="submission" date="2018-11" db="EMBL/GenBank/DDBJ databases">
        <title>Parancylomarina longa gen. nov., sp. nov., isolated from sediments of southern Okinawa.</title>
        <authorList>
            <person name="Fu T."/>
        </authorList>
    </citation>
    <scope>NUCLEOTIDE SEQUENCE [LARGE SCALE GENOMIC DNA]</scope>
    <source>
        <strain evidence="8 9">T3-2 S1-C</strain>
    </source>
</reference>
<dbReference type="OrthoDB" id="9801955at2"/>
<dbReference type="GO" id="GO:0009247">
    <property type="term" value="P:glycolipid biosynthetic process"/>
    <property type="evidence" value="ECO:0007669"/>
    <property type="project" value="UniProtKB-ARBA"/>
</dbReference>
<keyword evidence="9" id="KW-1185">Reference proteome</keyword>
<evidence type="ECO:0000256" key="3">
    <source>
        <dbReference type="ARBA" id="ARBA00022519"/>
    </source>
</evidence>
<evidence type="ECO:0000256" key="1">
    <source>
        <dbReference type="ARBA" id="ARBA00004533"/>
    </source>
</evidence>
<comment type="subcellular location">
    <subcellularLocation>
        <location evidence="1">Cell inner membrane</location>
    </subcellularLocation>
</comment>
<dbReference type="InterPro" id="IPR004960">
    <property type="entry name" value="LipA_acyltrans"/>
</dbReference>
<protein>
    <submittedName>
        <fullName evidence="8">Lipid A biosynthesis acyltransferase</fullName>
    </submittedName>
</protein>
<name>A0A434AGS3_9BACT</name>